<accession>A0A9N9DAE8</accession>
<dbReference type="GO" id="GO:0005085">
    <property type="term" value="F:guanyl-nucleotide exchange factor activity"/>
    <property type="evidence" value="ECO:0007669"/>
    <property type="project" value="TreeGrafter"/>
</dbReference>
<dbReference type="GO" id="GO:0005634">
    <property type="term" value="C:nucleus"/>
    <property type="evidence" value="ECO:0007669"/>
    <property type="project" value="TreeGrafter"/>
</dbReference>
<name>A0A9N9DAE8_9GLOM</name>
<evidence type="ECO:0000313" key="5">
    <source>
        <dbReference type="Proteomes" id="UP000789342"/>
    </source>
</evidence>
<dbReference type="PANTHER" id="PTHR15837:SF0">
    <property type="entry name" value="RAN GUANINE NUCLEOTIDE RELEASE FACTOR"/>
    <property type="match status" value="1"/>
</dbReference>
<comment type="caution">
    <text evidence="4">The sequence shown here is derived from an EMBL/GenBank/DDBJ whole genome shotgun (WGS) entry which is preliminary data.</text>
</comment>
<dbReference type="EMBL" id="CAJVPV010008225">
    <property type="protein sequence ID" value="CAG8628026.1"/>
    <property type="molecule type" value="Genomic_DNA"/>
</dbReference>
<keyword evidence="5" id="KW-1185">Reference proteome</keyword>
<dbReference type="Gene3D" id="3.40.1000.10">
    <property type="entry name" value="Mog1/PsbP, alpha/beta/alpha sandwich"/>
    <property type="match status" value="1"/>
</dbReference>
<dbReference type="OrthoDB" id="10255285at2759"/>
<evidence type="ECO:0000256" key="3">
    <source>
        <dbReference type="ARBA" id="ARBA00022927"/>
    </source>
</evidence>
<dbReference type="GO" id="GO:0006606">
    <property type="term" value="P:protein import into nucleus"/>
    <property type="evidence" value="ECO:0007669"/>
    <property type="project" value="TreeGrafter"/>
</dbReference>
<proteinExistence type="inferred from homology"/>
<protein>
    <submittedName>
        <fullName evidence="4">10363_t:CDS:1</fullName>
    </submittedName>
</protein>
<reference evidence="4" key="1">
    <citation type="submission" date="2021-06" db="EMBL/GenBank/DDBJ databases">
        <authorList>
            <person name="Kallberg Y."/>
            <person name="Tangrot J."/>
            <person name="Rosling A."/>
        </authorList>
    </citation>
    <scope>NUCLEOTIDE SEQUENCE</scope>
    <source>
        <strain evidence="4">CL551</strain>
    </source>
</reference>
<sequence length="183" mass="20239">LFGGAITTLIPENFADISDVREVPDNQEVYANADTDQSIIIEILQYVHSSSDEDAVRHHFMSVAADNDAEEYSSIQAIVQLTAQDIPKLPPETPKYLLSGQQSVSKFHESDPNARNLVNIFLALIRLPSYGTDIAITYNIPLLIGATSSSRQTAQEGDLVEGLGVFKRVLAEFEIRDWELFNG</sequence>
<gene>
    <name evidence="4" type="ORF">AMORRO_LOCUS8960</name>
</gene>
<dbReference type="SUPFAM" id="SSF55724">
    <property type="entry name" value="Mog1p/PsbP-like"/>
    <property type="match status" value="1"/>
</dbReference>
<evidence type="ECO:0000256" key="2">
    <source>
        <dbReference type="ARBA" id="ARBA00022448"/>
    </source>
</evidence>
<organism evidence="4 5">
    <name type="scientific">Acaulospora morrowiae</name>
    <dbReference type="NCBI Taxonomy" id="94023"/>
    <lineage>
        <taxon>Eukaryota</taxon>
        <taxon>Fungi</taxon>
        <taxon>Fungi incertae sedis</taxon>
        <taxon>Mucoromycota</taxon>
        <taxon>Glomeromycotina</taxon>
        <taxon>Glomeromycetes</taxon>
        <taxon>Diversisporales</taxon>
        <taxon>Acaulosporaceae</taxon>
        <taxon>Acaulospora</taxon>
    </lineage>
</organism>
<keyword evidence="3" id="KW-0653">Protein transport</keyword>
<dbReference type="GO" id="GO:0031267">
    <property type="term" value="F:small GTPase binding"/>
    <property type="evidence" value="ECO:0007669"/>
    <property type="project" value="TreeGrafter"/>
</dbReference>
<keyword evidence="2" id="KW-0813">Transport</keyword>
<dbReference type="InterPro" id="IPR007681">
    <property type="entry name" value="Mog1"/>
</dbReference>
<evidence type="ECO:0000313" key="4">
    <source>
        <dbReference type="EMBL" id="CAG8628026.1"/>
    </source>
</evidence>
<feature type="non-terminal residue" evidence="4">
    <location>
        <position position="183"/>
    </location>
</feature>
<dbReference type="Pfam" id="PF04603">
    <property type="entry name" value="Mog1"/>
    <property type="match status" value="1"/>
</dbReference>
<dbReference type="Proteomes" id="UP000789342">
    <property type="component" value="Unassembled WGS sequence"/>
</dbReference>
<comment type="similarity">
    <text evidence="1">Belongs to the MOG1 family.</text>
</comment>
<dbReference type="PANTHER" id="PTHR15837">
    <property type="entry name" value="RAN GUANINE NUCLEOTIDE RELEASE FACTOR"/>
    <property type="match status" value="1"/>
</dbReference>
<dbReference type="InterPro" id="IPR016123">
    <property type="entry name" value="Mog1/PsbP_a/b/a-sand"/>
</dbReference>
<evidence type="ECO:0000256" key="1">
    <source>
        <dbReference type="ARBA" id="ARBA00010307"/>
    </source>
</evidence>
<dbReference type="AlphaFoldDB" id="A0A9N9DAE8"/>